<dbReference type="AlphaFoldDB" id="A0A5R9G8E5"/>
<comment type="caution">
    <text evidence="2">The sequence shown here is derived from an EMBL/GenBank/DDBJ whole genome shotgun (WGS) entry which is preliminary data.</text>
</comment>
<gene>
    <name evidence="2" type="ORF">FE782_27435</name>
</gene>
<evidence type="ECO:0000256" key="1">
    <source>
        <dbReference type="SAM" id="SignalP"/>
    </source>
</evidence>
<evidence type="ECO:0000313" key="2">
    <source>
        <dbReference type="EMBL" id="TLS49013.1"/>
    </source>
</evidence>
<sequence>MKQTEYALLVAGATFAGIGAAAAATEANRSVVVVERTALVGREFIDALNPGRGTGTPKTDFGRRFRDEAANRNVMTEAGLLHLPALHPVLCLRMKQYGMNVRFLTEIVEVEDAGGRYVVTLFDAAGLHRVTTDEILDTSTQRLTEPGNPFVPVHKRLNAYLHHPDIGAVPLPEPIDDAMSIAWGRFPSEVVLRVCVPPKLNWLQAKQWLYRYWEARPEAWAPWTIAAVAGGFESIVRRGPRRLKEGWTWLPSEAYDHPMEAIDAGYAHLTYEGGVRDEAAL</sequence>
<reference evidence="2 3" key="1">
    <citation type="submission" date="2019-05" db="EMBL/GenBank/DDBJ databases">
        <authorList>
            <person name="Narsing Rao M.P."/>
            <person name="Li W.J."/>
        </authorList>
    </citation>
    <scope>NUCLEOTIDE SEQUENCE [LARGE SCALE GENOMIC DNA]</scope>
    <source>
        <strain evidence="2 3">SYSU_K30003</strain>
    </source>
</reference>
<dbReference type="EMBL" id="VCIW01000025">
    <property type="protein sequence ID" value="TLS49013.1"/>
    <property type="molecule type" value="Genomic_DNA"/>
</dbReference>
<feature type="chain" id="PRO_5024453890" description="FAD-dependent oxidoreductase" evidence="1">
    <location>
        <begin position="24"/>
        <end position="281"/>
    </location>
</feature>
<organism evidence="2 3">
    <name type="scientific">Paenibacillus antri</name>
    <dbReference type="NCBI Taxonomy" id="2582848"/>
    <lineage>
        <taxon>Bacteria</taxon>
        <taxon>Bacillati</taxon>
        <taxon>Bacillota</taxon>
        <taxon>Bacilli</taxon>
        <taxon>Bacillales</taxon>
        <taxon>Paenibacillaceae</taxon>
        <taxon>Paenibacillus</taxon>
    </lineage>
</organism>
<keyword evidence="1" id="KW-0732">Signal</keyword>
<dbReference type="Proteomes" id="UP000309676">
    <property type="component" value="Unassembled WGS sequence"/>
</dbReference>
<evidence type="ECO:0008006" key="4">
    <source>
        <dbReference type="Google" id="ProtNLM"/>
    </source>
</evidence>
<dbReference type="InterPro" id="IPR036188">
    <property type="entry name" value="FAD/NAD-bd_sf"/>
</dbReference>
<dbReference type="SUPFAM" id="SSF51905">
    <property type="entry name" value="FAD/NAD(P)-binding domain"/>
    <property type="match status" value="1"/>
</dbReference>
<proteinExistence type="predicted"/>
<evidence type="ECO:0000313" key="3">
    <source>
        <dbReference type="Proteomes" id="UP000309676"/>
    </source>
</evidence>
<dbReference type="OrthoDB" id="2598907at2"/>
<accession>A0A5R9G8E5</accession>
<name>A0A5R9G8E5_9BACL</name>
<keyword evidence="3" id="KW-1185">Reference proteome</keyword>
<dbReference type="RefSeq" id="WP_138197549.1">
    <property type="nucleotide sequence ID" value="NZ_VCIW01000025.1"/>
</dbReference>
<protein>
    <recommendedName>
        <fullName evidence="4">FAD-dependent oxidoreductase</fullName>
    </recommendedName>
</protein>
<feature type="signal peptide" evidence="1">
    <location>
        <begin position="1"/>
        <end position="23"/>
    </location>
</feature>